<accession>A0A8H5UW79</accession>
<evidence type="ECO:0000313" key="2">
    <source>
        <dbReference type="EMBL" id="KAF5599584.1"/>
    </source>
</evidence>
<dbReference type="Proteomes" id="UP000544095">
    <property type="component" value="Unassembled WGS sequence"/>
</dbReference>
<sequence>MARNNSKRYFSSSATNYRRHFQSYRNPCGPPASLPKSPTGNYDRGPLKASQDTIVDMLEPRQITKTASSPPGAASATPMADCETSPTLVFYQLASPFGAAAATTTAAAAAAAAASGRGISSFQGRNTAQSFLVGESPKPTQLPEVPAAETAIAELLQAALAERAAKRLKVEEKEE</sequence>
<name>A0A8H5UW79_9HYPO</name>
<gene>
    <name evidence="2" type="ORF">FPANT_3276</name>
</gene>
<organism evidence="2 3">
    <name type="scientific">Fusarium pseudoanthophilum</name>
    <dbReference type="NCBI Taxonomy" id="48495"/>
    <lineage>
        <taxon>Eukaryota</taxon>
        <taxon>Fungi</taxon>
        <taxon>Dikarya</taxon>
        <taxon>Ascomycota</taxon>
        <taxon>Pezizomycotina</taxon>
        <taxon>Sordariomycetes</taxon>
        <taxon>Hypocreomycetidae</taxon>
        <taxon>Hypocreales</taxon>
        <taxon>Nectriaceae</taxon>
        <taxon>Fusarium</taxon>
        <taxon>Fusarium fujikuroi species complex</taxon>
    </lineage>
</organism>
<dbReference type="AlphaFoldDB" id="A0A8H5UW79"/>
<feature type="region of interest" description="Disordered" evidence="1">
    <location>
        <begin position="61"/>
        <end position="80"/>
    </location>
</feature>
<proteinExistence type="predicted"/>
<keyword evidence="3" id="KW-1185">Reference proteome</keyword>
<evidence type="ECO:0000256" key="1">
    <source>
        <dbReference type="SAM" id="MobiDB-lite"/>
    </source>
</evidence>
<feature type="region of interest" description="Disordered" evidence="1">
    <location>
        <begin position="21"/>
        <end position="52"/>
    </location>
</feature>
<dbReference type="EMBL" id="JAAOAR010000148">
    <property type="protein sequence ID" value="KAF5599584.1"/>
    <property type="molecule type" value="Genomic_DNA"/>
</dbReference>
<comment type="caution">
    <text evidence="2">The sequence shown here is derived from an EMBL/GenBank/DDBJ whole genome shotgun (WGS) entry which is preliminary data.</text>
</comment>
<reference evidence="2 3" key="1">
    <citation type="submission" date="2020-05" db="EMBL/GenBank/DDBJ databases">
        <title>Identification and distribution of gene clusters putatively required for synthesis of sphingolipid metabolism inhibitors in phylogenetically diverse species of the filamentous fungus Fusarium.</title>
        <authorList>
            <person name="Kim H.-S."/>
            <person name="Busman M."/>
            <person name="Brown D.W."/>
            <person name="Divon H."/>
            <person name="Uhlig S."/>
            <person name="Proctor R.H."/>
        </authorList>
    </citation>
    <scope>NUCLEOTIDE SEQUENCE [LARGE SCALE GENOMIC DNA]</scope>
    <source>
        <strain evidence="2 3">NRRL 25211</strain>
    </source>
</reference>
<feature type="compositionally biased region" description="Low complexity" evidence="1">
    <location>
        <begin position="64"/>
        <end position="80"/>
    </location>
</feature>
<protein>
    <submittedName>
        <fullName evidence="2">Uncharacterized protein</fullName>
    </submittedName>
</protein>
<evidence type="ECO:0000313" key="3">
    <source>
        <dbReference type="Proteomes" id="UP000544095"/>
    </source>
</evidence>